<dbReference type="SUPFAM" id="SSF53335">
    <property type="entry name" value="S-adenosyl-L-methionine-dependent methyltransferases"/>
    <property type="match status" value="1"/>
</dbReference>
<dbReference type="AlphaFoldDB" id="A0A8J7WPC9"/>
<dbReference type="GO" id="GO:0032259">
    <property type="term" value="P:methylation"/>
    <property type="evidence" value="ECO:0007669"/>
    <property type="project" value="UniProtKB-KW"/>
</dbReference>
<dbReference type="PANTHER" id="PTHR43182:SF1">
    <property type="entry name" value="COBALT-PRECORRIN-7 C(5)-METHYLTRANSFERASE"/>
    <property type="match status" value="1"/>
</dbReference>
<evidence type="ECO:0000313" key="8">
    <source>
        <dbReference type="EMBL" id="MBS2966056.1"/>
    </source>
</evidence>
<dbReference type="InterPro" id="IPR014777">
    <property type="entry name" value="4pyrrole_Mease_sub1"/>
</dbReference>
<accession>A0A8J7WPC9</accession>
<dbReference type="UniPathway" id="UPA00148"/>
<dbReference type="InterPro" id="IPR012818">
    <property type="entry name" value="CbiE"/>
</dbReference>
<feature type="domain" description="Tetrapyrrole methylase" evidence="7">
    <location>
        <begin position="18"/>
        <end position="182"/>
    </location>
</feature>
<dbReference type="NCBIfam" id="TIGR02467">
    <property type="entry name" value="CbiE"/>
    <property type="match status" value="1"/>
</dbReference>
<evidence type="ECO:0000313" key="9">
    <source>
        <dbReference type="Proteomes" id="UP000677913"/>
    </source>
</evidence>
<name>A0A8J7WPC9_9ACTN</name>
<dbReference type="RefSeq" id="WP_211470756.1">
    <property type="nucleotide sequence ID" value="NZ_JAGSXH010000118.1"/>
</dbReference>
<dbReference type="Pfam" id="PF00590">
    <property type="entry name" value="TP_methylase"/>
    <property type="match status" value="1"/>
</dbReference>
<keyword evidence="4" id="KW-0808">Transferase</keyword>
<feature type="region of interest" description="Disordered" evidence="6">
    <location>
        <begin position="192"/>
        <end position="226"/>
    </location>
</feature>
<organism evidence="8 9">
    <name type="scientific">Actinocrinis puniceicyclus</name>
    <dbReference type="NCBI Taxonomy" id="977794"/>
    <lineage>
        <taxon>Bacteria</taxon>
        <taxon>Bacillati</taxon>
        <taxon>Actinomycetota</taxon>
        <taxon>Actinomycetes</taxon>
        <taxon>Catenulisporales</taxon>
        <taxon>Actinospicaceae</taxon>
        <taxon>Actinocrinis</taxon>
    </lineage>
</organism>
<dbReference type="EMBL" id="JAGSXH010000118">
    <property type="protein sequence ID" value="MBS2966056.1"/>
    <property type="molecule type" value="Genomic_DNA"/>
</dbReference>
<evidence type="ECO:0000256" key="2">
    <source>
        <dbReference type="ARBA" id="ARBA00022573"/>
    </source>
</evidence>
<dbReference type="InterPro" id="IPR050714">
    <property type="entry name" value="Cobalamin_biosynth_MTase"/>
</dbReference>
<evidence type="ECO:0000256" key="4">
    <source>
        <dbReference type="ARBA" id="ARBA00022679"/>
    </source>
</evidence>
<dbReference type="SUPFAM" id="SSF53790">
    <property type="entry name" value="Tetrapyrrole methylase"/>
    <property type="match status" value="1"/>
</dbReference>
<gene>
    <name evidence="8" type="primary">cbiE</name>
    <name evidence="8" type="ORF">KGA66_23630</name>
</gene>
<dbReference type="InterPro" id="IPR014776">
    <property type="entry name" value="4pyrrole_Mease_sub2"/>
</dbReference>
<evidence type="ECO:0000256" key="1">
    <source>
        <dbReference type="ARBA" id="ARBA00004953"/>
    </source>
</evidence>
<protein>
    <submittedName>
        <fullName evidence="8">Precorrin-6y C5,15-methyltransferase (Decarboxylating) subunit CbiE</fullName>
    </submittedName>
</protein>
<dbReference type="InterPro" id="IPR000878">
    <property type="entry name" value="4pyrrol_Mease"/>
</dbReference>
<dbReference type="Gene3D" id="3.40.50.150">
    <property type="entry name" value="Vaccinia Virus protein VP39"/>
    <property type="match status" value="1"/>
</dbReference>
<dbReference type="CDD" id="cd11644">
    <property type="entry name" value="Precorrin-6Y-MT"/>
    <property type="match status" value="1"/>
</dbReference>
<evidence type="ECO:0000256" key="6">
    <source>
        <dbReference type="SAM" id="MobiDB-lite"/>
    </source>
</evidence>
<dbReference type="Proteomes" id="UP000677913">
    <property type="component" value="Unassembled WGS sequence"/>
</dbReference>
<keyword evidence="3" id="KW-0489">Methyltransferase</keyword>
<dbReference type="PANTHER" id="PTHR43182">
    <property type="entry name" value="COBALT-PRECORRIN-6B C(15)-METHYLTRANSFERASE (DECARBOXYLATING)"/>
    <property type="match status" value="1"/>
</dbReference>
<dbReference type="GO" id="GO:0008276">
    <property type="term" value="F:protein methyltransferase activity"/>
    <property type="evidence" value="ECO:0007669"/>
    <property type="project" value="InterPro"/>
</dbReference>
<keyword evidence="5" id="KW-0949">S-adenosyl-L-methionine</keyword>
<dbReference type="InterPro" id="IPR029063">
    <property type="entry name" value="SAM-dependent_MTases_sf"/>
</dbReference>
<proteinExistence type="predicted"/>
<sequence length="483" mass="48841">MSARNAAKITVIGWDGGALPARARAALAEATLVVGGARHLDALGLRADAGVDDSRVTITLGPLAPALAALAAHDGPAAVLASGDPGFFGVLRALTEAGLDPDRVVPATSSVATAFARAGVAWDDALVVSAHGSGDGRDLRRAANVCRAHAKVAVLTAPGAGPGRLAVELLHGGLGVQRILVVAQCLDNGADTEPVINRPNDFNSPPDNHRTSGNPEGPAGDQGRAVGVGVPVSAAERVEFLTLGDAAARDGFAEPNVVLCLDPRQVAVPGHGSLPQAAGGGRPDTRRAGGKRWLAGWPGACGGWALGEESFAHRDGQITKAEVRALVLARLAPRVGDLVWDLGAGSGSVGIECARLGAAVVAVEQDADACARLAENAEAHGVQVAVVRGRAPGVLTDLPWPDAVFVGGGGIDVVRGALEHRPTRVVVALAGVERVGEVARSLEADGRAVGGVLSQSSRMVPLPDGTHRFAALNPVYIVWGSAA</sequence>
<evidence type="ECO:0000259" key="7">
    <source>
        <dbReference type="Pfam" id="PF00590"/>
    </source>
</evidence>
<dbReference type="Gene3D" id="3.40.1010.10">
    <property type="entry name" value="Cobalt-precorrin-4 Transmethylase, Domain 1"/>
    <property type="match status" value="1"/>
</dbReference>
<feature type="compositionally biased region" description="Polar residues" evidence="6">
    <location>
        <begin position="200"/>
        <end position="214"/>
    </location>
</feature>
<comment type="caution">
    <text evidence="8">The sequence shown here is derived from an EMBL/GenBank/DDBJ whole genome shotgun (WGS) entry which is preliminary data.</text>
</comment>
<keyword evidence="2" id="KW-0169">Cobalamin biosynthesis</keyword>
<reference evidence="8" key="1">
    <citation type="submission" date="2021-04" db="EMBL/GenBank/DDBJ databases">
        <title>Genome based classification of Actinospica acidithermotolerans sp. nov., an actinobacterium isolated from an Indonesian hot spring.</title>
        <authorList>
            <person name="Kusuma A.B."/>
            <person name="Putra K.E."/>
            <person name="Nafisah S."/>
            <person name="Loh J."/>
            <person name="Nouioui I."/>
            <person name="Goodfellow M."/>
        </authorList>
    </citation>
    <scope>NUCLEOTIDE SEQUENCE</scope>
    <source>
        <strain evidence="8">DSM 45618</strain>
    </source>
</reference>
<comment type="pathway">
    <text evidence="1">Cofactor biosynthesis; adenosylcobalamin biosynthesis.</text>
</comment>
<keyword evidence="9" id="KW-1185">Reference proteome</keyword>
<dbReference type="Pfam" id="PF03602">
    <property type="entry name" value="Cons_hypoth95"/>
    <property type="match status" value="1"/>
</dbReference>
<dbReference type="GO" id="GO:0009236">
    <property type="term" value="P:cobalamin biosynthetic process"/>
    <property type="evidence" value="ECO:0007669"/>
    <property type="project" value="UniProtKB-UniPathway"/>
</dbReference>
<dbReference type="Gene3D" id="3.30.950.10">
    <property type="entry name" value="Methyltransferase, Cobalt-precorrin-4 Transmethylase, Domain 2"/>
    <property type="match status" value="1"/>
</dbReference>
<dbReference type="InterPro" id="IPR035996">
    <property type="entry name" value="4pyrrol_Methylase_sf"/>
</dbReference>
<evidence type="ECO:0000256" key="3">
    <source>
        <dbReference type="ARBA" id="ARBA00022603"/>
    </source>
</evidence>
<evidence type="ECO:0000256" key="5">
    <source>
        <dbReference type="ARBA" id="ARBA00022691"/>
    </source>
</evidence>